<name>A0A915TYV8_9BACT</name>
<feature type="domain" description="Lcl C-terminal" evidence="1">
    <location>
        <begin position="197"/>
        <end position="297"/>
    </location>
</feature>
<evidence type="ECO:0000259" key="1">
    <source>
        <dbReference type="Pfam" id="PF07603"/>
    </source>
</evidence>
<dbReference type="NCBIfam" id="NF045682">
    <property type="entry name" value="DVU0772_fam"/>
    <property type="match status" value="1"/>
</dbReference>
<protein>
    <recommendedName>
        <fullName evidence="1">Lcl C-terminal domain-containing protein</fullName>
    </recommendedName>
</protein>
<evidence type="ECO:0000313" key="3">
    <source>
        <dbReference type="Proteomes" id="UP001063350"/>
    </source>
</evidence>
<dbReference type="InterPro" id="IPR011460">
    <property type="entry name" value="Lcl_C"/>
</dbReference>
<dbReference type="RefSeq" id="WP_267927697.1">
    <property type="nucleotide sequence ID" value="NZ_AP024233.1"/>
</dbReference>
<dbReference type="InterPro" id="IPR059223">
    <property type="entry name" value="DVU0772-like"/>
</dbReference>
<dbReference type="EMBL" id="AP024233">
    <property type="protein sequence ID" value="BCO07755.1"/>
    <property type="molecule type" value="Genomic_DNA"/>
</dbReference>
<organism evidence="2 3">
    <name type="scientific">Desulfolithobacter dissulfuricans</name>
    <dbReference type="NCBI Taxonomy" id="2795293"/>
    <lineage>
        <taxon>Bacteria</taxon>
        <taxon>Pseudomonadati</taxon>
        <taxon>Thermodesulfobacteriota</taxon>
        <taxon>Desulfobulbia</taxon>
        <taxon>Desulfobulbales</taxon>
        <taxon>Desulfobulbaceae</taxon>
        <taxon>Desulfolithobacter</taxon>
    </lineage>
</organism>
<evidence type="ECO:0000313" key="2">
    <source>
        <dbReference type="EMBL" id="BCO07755.1"/>
    </source>
</evidence>
<dbReference type="KEGG" id="ddu:GF1_01310"/>
<dbReference type="Pfam" id="PF07603">
    <property type="entry name" value="Lcl_C"/>
    <property type="match status" value="1"/>
</dbReference>
<proteinExistence type="predicted"/>
<reference evidence="2" key="1">
    <citation type="submission" date="2020-12" db="EMBL/GenBank/DDBJ databases">
        <title>Desulfobium dissulfuricans gen. nov., sp. nov., a novel mesophilic, sulfate-reducing bacterium isolated from a deep-sea hydrothermal vent.</title>
        <authorList>
            <person name="Hashimoto Y."/>
            <person name="Tame A."/>
            <person name="Sawayama S."/>
            <person name="Miyazaki J."/>
            <person name="Takai K."/>
            <person name="Nakagawa S."/>
        </authorList>
    </citation>
    <scope>NUCLEOTIDE SEQUENCE</scope>
    <source>
        <strain evidence="2">GF1</strain>
    </source>
</reference>
<keyword evidence="3" id="KW-1185">Reference proteome</keyword>
<accession>A0A915TYV8</accession>
<dbReference type="AlphaFoldDB" id="A0A915TYV8"/>
<dbReference type="Proteomes" id="UP001063350">
    <property type="component" value="Chromosome"/>
</dbReference>
<gene>
    <name evidence="2" type="ORF">GF1_01310</name>
</gene>
<sequence>MGFFKKIGLTDHPTIDWEMTPEYTFGTFESWGGKERVRSKRERIYYFFIDNWGEKPKLCLMERGIRHARVVAEIQAPRDMIQHCVDSQGKVALFERSFAINEQLRKWLEENIIETGDISRVVVLEEEKGEVLGDPGLPSRRDPLPEGLRCVELPSQPCELSEEDVTRLVRAHDFVDTDRNPEGNFTGYLVDNHDHLTVSDRATGLMWMRSGIDIMSHRMMKKEIERINREGFAGFTDWRLPTMAEAMSLMRREKSERDQFLHPCFSAEQPFIFVAATRSPGGYWFVDYKQGRAFWSSGTIPGGFGRLCRTEKAAAR</sequence>